<dbReference type="Pfam" id="PF08889">
    <property type="entry name" value="WbqC"/>
    <property type="match status" value="2"/>
</dbReference>
<dbReference type="InterPro" id="IPR014985">
    <property type="entry name" value="WbqC"/>
</dbReference>
<protein>
    <recommendedName>
        <fullName evidence="3">WbqC-like protein family protein</fullName>
    </recommendedName>
</protein>
<evidence type="ECO:0000313" key="1">
    <source>
        <dbReference type="EMBL" id="MBW3467220.1"/>
    </source>
</evidence>
<accession>A0A951ITR5</accession>
<dbReference type="EMBL" id="RPHB01000002">
    <property type="protein sequence ID" value="MBW3467220.1"/>
    <property type="molecule type" value="Genomic_DNA"/>
</dbReference>
<gene>
    <name evidence="1" type="ORF">EGN73_05270</name>
</gene>
<dbReference type="RefSeq" id="WP_219287467.1">
    <property type="nucleotide sequence ID" value="NZ_RPHB01000002.1"/>
</dbReference>
<dbReference type="AlphaFoldDB" id="A0A951ITR5"/>
<reference evidence="1 2" key="1">
    <citation type="journal article" date="2020" name="Syst. Appl. Microbiol.">
        <title>Arthrospiribacter ruber gen. nov., sp. nov., a novel bacterium isolated from Arthrospira cultures.</title>
        <authorList>
            <person name="Waleron M."/>
            <person name="Misztak A."/>
            <person name="Waleron M.M."/>
            <person name="Furmaniak M."/>
            <person name="Mrozik A."/>
            <person name="Waleron K."/>
        </authorList>
    </citation>
    <scope>NUCLEOTIDE SEQUENCE [LARGE SCALE GENOMIC DNA]</scope>
    <source>
        <strain evidence="1 2">DPMB0001</strain>
    </source>
</reference>
<proteinExistence type="predicted"/>
<evidence type="ECO:0000313" key="2">
    <source>
        <dbReference type="Proteomes" id="UP000727490"/>
    </source>
</evidence>
<sequence length="206" mass="24026">MGILTELYYLPNIEYFTAIEGEGVLVIDDCENFRKQSYRNRTSVLLANKTETLSVPVYEGNKQKPYRDIRIDYHQKWLNIHLRGIQSAYGKAPFFEFYFPYFEQVFRQNVPFLMDLNLKLLTVCLKLLKTNIQVQLLSEAGENHGLRDLRGVIKAKEDYKSREIYRPSPYNQLFGLDFVPNLSVIDLLFCQGPEAPSIIRASKKND</sequence>
<dbReference type="Proteomes" id="UP000727490">
    <property type="component" value="Unassembled WGS sequence"/>
</dbReference>
<comment type="caution">
    <text evidence="1">The sequence shown here is derived from an EMBL/GenBank/DDBJ whole genome shotgun (WGS) entry which is preliminary data.</text>
</comment>
<organism evidence="1 2">
    <name type="scientific">Arthrospiribacter ruber</name>
    <dbReference type="NCBI Taxonomy" id="2487934"/>
    <lineage>
        <taxon>Bacteria</taxon>
        <taxon>Pseudomonadati</taxon>
        <taxon>Bacteroidota</taxon>
        <taxon>Cytophagia</taxon>
        <taxon>Cytophagales</taxon>
        <taxon>Cyclobacteriaceae</taxon>
        <taxon>Arthrospiribacter</taxon>
    </lineage>
</organism>
<evidence type="ECO:0008006" key="3">
    <source>
        <dbReference type="Google" id="ProtNLM"/>
    </source>
</evidence>
<keyword evidence="2" id="KW-1185">Reference proteome</keyword>
<name>A0A951ITR5_9BACT</name>